<evidence type="ECO:0000313" key="2">
    <source>
        <dbReference type="EMBL" id="KAK4301560.1"/>
    </source>
</evidence>
<gene>
    <name evidence="2" type="ORF">Pmani_026338</name>
</gene>
<accession>A0AAE1P3Q2</accession>
<evidence type="ECO:0000313" key="3">
    <source>
        <dbReference type="Proteomes" id="UP001292094"/>
    </source>
</evidence>
<organism evidence="2 3">
    <name type="scientific">Petrolisthes manimaculis</name>
    <dbReference type="NCBI Taxonomy" id="1843537"/>
    <lineage>
        <taxon>Eukaryota</taxon>
        <taxon>Metazoa</taxon>
        <taxon>Ecdysozoa</taxon>
        <taxon>Arthropoda</taxon>
        <taxon>Crustacea</taxon>
        <taxon>Multicrustacea</taxon>
        <taxon>Malacostraca</taxon>
        <taxon>Eumalacostraca</taxon>
        <taxon>Eucarida</taxon>
        <taxon>Decapoda</taxon>
        <taxon>Pleocyemata</taxon>
        <taxon>Anomura</taxon>
        <taxon>Galatheoidea</taxon>
        <taxon>Porcellanidae</taxon>
        <taxon>Petrolisthes</taxon>
    </lineage>
</organism>
<comment type="caution">
    <text evidence="2">The sequence shown here is derived from an EMBL/GenBank/DDBJ whole genome shotgun (WGS) entry which is preliminary data.</text>
</comment>
<keyword evidence="1" id="KW-0472">Membrane</keyword>
<dbReference type="Proteomes" id="UP001292094">
    <property type="component" value="Unassembled WGS sequence"/>
</dbReference>
<reference evidence="2" key="1">
    <citation type="submission" date="2023-11" db="EMBL/GenBank/DDBJ databases">
        <title>Genome assemblies of two species of porcelain crab, Petrolisthes cinctipes and Petrolisthes manimaculis (Anomura: Porcellanidae).</title>
        <authorList>
            <person name="Angst P."/>
        </authorList>
    </citation>
    <scope>NUCLEOTIDE SEQUENCE</scope>
    <source>
        <strain evidence="2">PB745_02</strain>
        <tissue evidence="2">Gill</tissue>
    </source>
</reference>
<keyword evidence="1" id="KW-1133">Transmembrane helix</keyword>
<protein>
    <submittedName>
        <fullName evidence="2">Uncharacterized protein</fullName>
    </submittedName>
</protein>
<name>A0AAE1P3Q2_9EUCA</name>
<feature type="transmembrane region" description="Helical" evidence="1">
    <location>
        <begin position="121"/>
        <end position="144"/>
    </location>
</feature>
<dbReference type="EMBL" id="JAWZYT010002861">
    <property type="protein sequence ID" value="KAK4301560.1"/>
    <property type="molecule type" value="Genomic_DNA"/>
</dbReference>
<keyword evidence="3" id="KW-1185">Reference proteome</keyword>
<evidence type="ECO:0000256" key="1">
    <source>
        <dbReference type="SAM" id="Phobius"/>
    </source>
</evidence>
<keyword evidence="1" id="KW-0812">Transmembrane</keyword>
<proteinExistence type="predicted"/>
<dbReference type="AlphaFoldDB" id="A0AAE1P3Q2"/>
<sequence>MRLVIGGGYACVHSNYLQMQILLDVFYTDKTGFTPIHISTSKYILFSGNSFGIRPGAPFLQHFRLTRQRLQETGLMSFWTNDVIDTRKSQERLEQRSKEHPDYFISIIPDGEQVVLGLHHLLGAFLFLAVGSVLACLTLIAEIFTSSN</sequence>